<dbReference type="HOGENOM" id="CLU_194371_0_0_9"/>
<keyword evidence="1" id="KW-0472">Membrane</keyword>
<keyword evidence="1" id="KW-1133">Transmembrane helix</keyword>
<dbReference type="AlphaFoldDB" id="U5MVC3"/>
<protein>
    <submittedName>
        <fullName evidence="2">Uncharacterized protein</fullName>
    </submittedName>
</protein>
<dbReference type="Proteomes" id="UP000017118">
    <property type="component" value="Chromosome"/>
</dbReference>
<accession>U5MVC3</accession>
<dbReference type="KEGG" id="csb:CLSA_c26250"/>
<sequence length="80" mass="9140">MLYLYSISIVLSCISLIFLFIRVLVNKNNIKSMGGKYSWKVFMTLIIIGLIPILNIVLAISIAYVSILMKNENFIKLINE</sequence>
<evidence type="ECO:0000313" key="2">
    <source>
        <dbReference type="EMBL" id="AGX43596.1"/>
    </source>
</evidence>
<feature type="transmembrane region" description="Helical" evidence="1">
    <location>
        <begin position="6"/>
        <end position="25"/>
    </location>
</feature>
<dbReference type="RefSeq" id="WP_022746744.1">
    <property type="nucleotide sequence ID" value="NC_022571.1"/>
</dbReference>
<reference evidence="2 3" key="1">
    <citation type="journal article" date="2013" name="Genome Announc.">
        <title>Complete Genome Sequence of the Solvent Producer Clostridium saccharobutylicum NCP262 (DSM 13864).</title>
        <authorList>
            <person name="Poehlein A."/>
            <person name="Hartwich K."/>
            <person name="Krabben P."/>
            <person name="Ehrenreich A."/>
            <person name="Liebl W."/>
            <person name="Durre P."/>
            <person name="Gottschalk G."/>
            <person name="Daniel R."/>
        </authorList>
    </citation>
    <scope>NUCLEOTIDE SEQUENCE [LARGE SCALE GENOMIC DNA]</scope>
    <source>
        <strain evidence="2">DSM 13864</strain>
    </source>
</reference>
<gene>
    <name evidence="2" type="ORF">CLSA_c26250</name>
</gene>
<keyword evidence="3" id="KW-1185">Reference proteome</keyword>
<organism evidence="2 3">
    <name type="scientific">Clostridium saccharobutylicum DSM 13864</name>
    <dbReference type="NCBI Taxonomy" id="1345695"/>
    <lineage>
        <taxon>Bacteria</taxon>
        <taxon>Bacillati</taxon>
        <taxon>Bacillota</taxon>
        <taxon>Clostridia</taxon>
        <taxon>Eubacteriales</taxon>
        <taxon>Clostridiaceae</taxon>
        <taxon>Clostridium</taxon>
    </lineage>
</organism>
<dbReference type="eggNOG" id="ENOG5030PQH">
    <property type="taxonomic scope" value="Bacteria"/>
</dbReference>
<dbReference type="PATRIC" id="fig|1345695.10.peg.1834"/>
<evidence type="ECO:0000313" key="3">
    <source>
        <dbReference type="Proteomes" id="UP000017118"/>
    </source>
</evidence>
<evidence type="ECO:0000256" key="1">
    <source>
        <dbReference type="SAM" id="Phobius"/>
    </source>
</evidence>
<feature type="transmembrane region" description="Helical" evidence="1">
    <location>
        <begin position="37"/>
        <end position="67"/>
    </location>
</feature>
<dbReference type="GeneID" id="55475031"/>
<keyword evidence="1" id="KW-0812">Transmembrane</keyword>
<name>U5MVC3_CLOSA</name>
<dbReference type="EMBL" id="CP006721">
    <property type="protein sequence ID" value="AGX43596.1"/>
    <property type="molecule type" value="Genomic_DNA"/>
</dbReference>
<proteinExistence type="predicted"/>